<dbReference type="Proteomes" id="UP000887580">
    <property type="component" value="Unplaced"/>
</dbReference>
<proteinExistence type="predicted"/>
<evidence type="ECO:0000313" key="1">
    <source>
        <dbReference type="Proteomes" id="UP000887580"/>
    </source>
</evidence>
<accession>A0AC35FI75</accession>
<evidence type="ECO:0000313" key="2">
    <source>
        <dbReference type="WBParaSite" id="PS1159_v2.g17773.t1"/>
    </source>
</evidence>
<protein>
    <submittedName>
        <fullName evidence="2">Uncharacterized protein</fullName>
    </submittedName>
</protein>
<reference evidence="2" key="1">
    <citation type="submission" date="2022-11" db="UniProtKB">
        <authorList>
            <consortium name="WormBaseParasite"/>
        </authorList>
    </citation>
    <scope>IDENTIFICATION</scope>
</reference>
<dbReference type="WBParaSite" id="PS1159_v2.g17773.t1">
    <property type="protein sequence ID" value="PS1159_v2.g17773.t1"/>
    <property type="gene ID" value="PS1159_v2.g17773"/>
</dbReference>
<sequence>MLNIYDCTIKHSDGTIVTADKLLENLQQLGIFLLSCTENSIMFQSDTATKIVQHFNKIQRLFCFTLTGLTENFNFSSFKDYFLKNETVSITLEFNNVSAVYKEMVENIIKETKKNPALKTPVTKFN</sequence>
<organism evidence="1 2">
    <name type="scientific">Panagrolaimus sp. PS1159</name>
    <dbReference type="NCBI Taxonomy" id="55785"/>
    <lineage>
        <taxon>Eukaryota</taxon>
        <taxon>Metazoa</taxon>
        <taxon>Ecdysozoa</taxon>
        <taxon>Nematoda</taxon>
        <taxon>Chromadorea</taxon>
        <taxon>Rhabditida</taxon>
        <taxon>Tylenchina</taxon>
        <taxon>Panagrolaimomorpha</taxon>
        <taxon>Panagrolaimoidea</taxon>
        <taxon>Panagrolaimidae</taxon>
        <taxon>Panagrolaimus</taxon>
    </lineage>
</organism>
<name>A0AC35FI75_9BILA</name>